<dbReference type="Gene3D" id="3.30.565.10">
    <property type="entry name" value="Histidine kinase-like ATPase, C-terminal domain"/>
    <property type="match status" value="1"/>
</dbReference>
<reference evidence="3 4" key="1">
    <citation type="submission" date="2024-03" db="EMBL/GenBank/DDBJ databases">
        <title>Human intestinal bacterial collection.</title>
        <authorList>
            <person name="Pauvert C."/>
            <person name="Hitch T.C.A."/>
            <person name="Clavel T."/>
        </authorList>
    </citation>
    <scope>NUCLEOTIDE SEQUENCE [LARGE SCALE GENOMIC DNA]</scope>
    <source>
        <strain evidence="3 4">CLA-AP-H29</strain>
    </source>
</reference>
<proteinExistence type="predicted"/>
<evidence type="ECO:0000256" key="1">
    <source>
        <dbReference type="SAM" id="Phobius"/>
    </source>
</evidence>
<organism evidence="3 4">
    <name type="scientific">Pseudoflavonifractor intestinihominis</name>
    <dbReference type="NCBI Taxonomy" id="3133171"/>
    <lineage>
        <taxon>Bacteria</taxon>
        <taxon>Bacillati</taxon>
        <taxon>Bacillota</taxon>
        <taxon>Clostridia</taxon>
        <taxon>Eubacteriales</taxon>
        <taxon>Oscillospiraceae</taxon>
        <taxon>Pseudoflavonifractor</taxon>
    </lineage>
</organism>
<feature type="transmembrane region" description="Helical" evidence="1">
    <location>
        <begin position="149"/>
        <end position="171"/>
    </location>
</feature>
<accession>A0ABV1E751</accession>
<feature type="domain" description="Sensor histidine kinase NatK-like C-terminal" evidence="2">
    <location>
        <begin position="317"/>
        <end position="422"/>
    </location>
</feature>
<name>A0ABV1E751_9FIRM</name>
<dbReference type="InterPro" id="IPR036890">
    <property type="entry name" value="HATPase_C_sf"/>
</dbReference>
<dbReference type="InterPro" id="IPR032834">
    <property type="entry name" value="NatK-like_C"/>
</dbReference>
<dbReference type="SUPFAM" id="SSF55874">
    <property type="entry name" value="ATPase domain of HSP90 chaperone/DNA topoisomerase II/histidine kinase"/>
    <property type="match status" value="1"/>
</dbReference>
<protein>
    <submittedName>
        <fullName evidence="3">GHKL domain-containing protein</fullName>
    </submittedName>
</protein>
<feature type="transmembrane region" description="Helical" evidence="1">
    <location>
        <begin position="116"/>
        <end position="137"/>
    </location>
</feature>
<feature type="transmembrane region" description="Helical" evidence="1">
    <location>
        <begin position="12"/>
        <end position="32"/>
    </location>
</feature>
<keyword evidence="1" id="KW-0472">Membrane</keyword>
<gene>
    <name evidence="3" type="ORF">WMO64_06620</name>
</gene>
<dbReference type="RefSeq" id="WP_294518073.1">
    <property type="nucleotide sequence ID" value="NZ_JBBMFK010000008.1"/>
</dbReference>
<dbReference type="Proteomes" id="UP001464378">
    <property type="component" value="Unassembled WGS sequence"/>
</dbReference>
<comment type="caution">
    <text evidence="3">The sequence shown here is derived from an EMBL/GenBank/DDBJ whole genome shotgun (WGS) entry which is preliminary data.</text>
</comment>
<evidence type="ECO:0000313" key="3">
    <source>
        <dbReference type="EMBL" id="MEQ2443139.1"/>
    </source>
</evidence>
<feature type="transmembrane region" description="Helical" evidence="1">
    <location>
        <begin position="38"/>
        <end position="56"/>
    </location>
</feature>
<keyword evidence="1" id="KW-1133">Transmembrane helix</keyword>
<keyword evidence="4" id="KW-1185">Reference proteome</keyword>
<dbReference type="Pfam" id="PF14501">
    <property type="entry name" value="HATPase_c_5"/>
    <property type="match status" value="1"/>
</dbReference>
<sequence length="424" mass="47494">MIALSALWDWAVNYLGFALELSLACVLYMLPLNKRPGFSLRLAAGILLMLAFAGLIPRSLLRYLLEFAAAAVLVWGCCDLSFWDALYCAVCGYATQHFAFCCHTWLNRTVGGLARWYYPAKLATFLAVYLAFFFLIARRLPEKGRYNAGARQSLFSLLLILTCTILLSNYVTSRIVAGTAAEDLYICFLYAMLCCFAALWLQVLLQRQSRLQREMDLKERLWHQQKAQYHITKENIALINRKCHDLKHQIAALARPEADGARSGYLKELEDSIQIYDCTVKTGSEVLDTVLTEKKLYCEAHQINMTCVADGSKLGFMDPVDVYAMLGNAIDNAIEAVSGLPDPEQRLIAVSVWTGRGLLLLQFENYFDHALTFEDGLPATTKARDGYHGFGIPSIRSTAEKYGGCMTLHAEDGLFVLRVSIPLP</sequence>
<feature type="transmembrane region" description="Helical" evidence="1">
    <location>
        <begin position="63"/>
        <end position="83"/>
    </location>
</feature>
<dbReference type="CDD" id="cd16935">
    <property type="entry name" value="HATPase_AgrC-ComD-like"/>
    <property type="match status" value="1"/>
</dbReference>
<evidence type="ECO:0000259" key="2">
    <source>
        <dbReference type="Pfam" id="PF14501"/>
    </source>
</evidence>
<evidence type="ECO:0000313" key="4">
    <source>
        <dbReference type="Proteomes" id="UP001464378"/>
    </source>
</evidence>
<feature type="transmembrane region" description="Helical" evidence="1">
    <location>
        <begin position="183"/>
        <end position="205"/>
    </location>
</feature>
<dbReference type="EMBL" id="JBBMFK010000008">
    <property type="protein sequence ID" value="MEQ2443139.1"/>
    <property type="molecule type" value="Genomic_DNA"/>
</dbReference>
<keyword evidence="1" id="KW-0812">Transmembrane</keyword>